<protein>
    <recommendedName>
        <fullName evidence="1">DUF6306 domain-containing protein</fullName>
    </recommendedName>
</protein>
<keyword evidence="3" id="KW-1185">Reference proteome</keyword>
<reference evidence="2" key="2">
    <citation type="submission" date="2020-09" db="EMBL/GenBank/DDBJ databases">
        <authorList>
            <person name="Sun Q."/>
            <person name="Ohkuma M."/>
        </authorList>
    </citation>
    <scope>NUCLEOTIDE SEQUENCE</scope>
    <source>
        <strain evidence="2">JCM 13306</strain>
    </source>
</reference>
<gene>
    <name evidence="2" type="ORF">GCM10009090_19690</name>
</gene>
<dbReference type="Proteomes" id="UP000623958">
    <property type="component" value="Unassembled WGS sequence"/>
</dbReference>
<proteinExistence type="predicted"/>
<dbReference type="AlphaFoldDB" id="A0A919KI51"/>
<feature type="domain" description="DUF6306" evidence="1">
    <location>
        <begin position="248"/>
        <end position="371"/>
    </location>
</feature>
<evidence type="ECO:0000259" key="1">
    <source>
        <dbReference type="Pfam" id="PF19825"/>
    </source>
</evidence>
<evidence type="ECO:0000313" key="2">
    <source>
        <dbReference type="EMBL" id="GHH53806.1"/>
    </source>
</evidence>
<dbReference type="EMBL" id="BNBA01000013">
    <property type="protein sequence ID" value="GHH53806.1"/>
    <property type="molecule type" value="Genomic_DNA"/>
</dbReference>
<dbReference type="InterPro" id="IPR046273">
    <property type="entry name" value="DUF6306"/>
</dbReference>
<dbReference type="InterPro" id="IPR013785">
    <property type="entry name" value="Aldolase_TIM"/>
</dbReference>
<name>A0A919KI51_9XANT</name>
<evidence type="ECO:0000313" key="3">
    <source>
        <dbReference type="Proteomes" id="UP000623958"/>
    </source>
</evidence>
<reference evidence="2" key="1">
    <citation type="journal article" date="2014" name="Int. J. Syst. Evol. Microbiol.">
        <title>Complete genome sequence of Corynebacterium casei LMG S-19264T (=DSM 44701T), isolated from a smear-ripened cheese.</title>
        <authorList>
            <consortium name="US DOE Joint Genome Institute (JGI-PGF)"/>
            <person name="Walter F."/>
            <person name="Albersmeier A."/>
            <person name="Kalinowski J."/>
            <person name="Ruckert C."/>
        </authorList>
    </citation>
    <scope>NUCLEOTIDE SEQUENCE</scope>
    <source>
        <strain evidence="2">JCM 13306</strain>
    </source>
</reference>
<dbReference type="Pfam" id="PF19825">
    <property type="entry name" value="DUF6306"/>
    <property type="match status" value="1"/>
</dbReference>
<organism evidence="2 3">
    <name type="scientific">Xanthomonas boreopolis</name>
    <dbReference type="NCBI Taxonomy" id="86183"/>
    <lineage>
        <taxon>Bacteria</taxon>
        <taxon>Pseudomonadati</taxon>
        <taxon>Pseudomonadota</taxon>
        <taxon>Gammaproteobacteria</taxon>
        <taxon>Lysobacterales</taxon>
        <taxon>Lysobacteraceae</taxon>
        <taxon>Xanthomonas</taxon>
    </lineage>
</organism>
<dbReference type="RefSeq" id="WP_434029272.1">
    <property type="nucleotide sequence ID" value="NZ_BNBA01000013.1"/>
</dbReference>
<sequence length="376" mass="39082">MPPGDESEPVLLRTPLCGALGCRLPLLLAGAPAGAVAAMAQAGGFGLLDAGGVPAGRLGAEIARLRDRIGRRFGVQLPAVDAGPWIDACIEQDVACVLGGMPGAAIARLRDAGILAARCVASATEACLAQDAGIDLLIVRDDPDEDPSRPWTRLEQVLAIAGTPVAACVRTDDAAGIADALRHGAQAALLGPPSLAGEPVAGRIERLATEAARRLRRMEETQVEVASPACYLTEFGLDQDARARRGRIVASLRALLDAERIVARLALRCAAESEQARELALMAIHRDAVAGCARLVRAIRGLQASPGTATGASGSAALDAIDPRERLRLLARERARAAAVLRELVPQLDDPGLRDDLAAMLDAHASDLGEADEPRS</sequence>
<comment type="caution">
    <text evidence="2">The sequence shown here is derived from an EMBL/GenBank/DDBJ whole genome shotgun (WGS) entry which is preliminary data.</text>
</comment>
<dbReference type="SUPFAM" id="SSF51412">
    <property type="entry name" value="Inosine monophosphate dehydrogenase (IMPDH)"/>
    <property type="match status" value="1"/>
</dbReference>
<accession>A0A919KI51</accession>
<dbReference type="Gene3D" id="3.20.20.70">
    <property type="entry name" value="Aldolase class I"/>
    <property type="match status" value="1"/>
</dbReference>